<evidence type="ECO:0000313" key="1">
    <source>
        <dbReference type="EMBL" id="CAA9351841.1"/>
    </source>
</evidence>
<name>A0A6J4M9G0_9CYAN</name>
<reference evidence="1" key="1">
    <citation type="submission" date="2020-02" db="EMBL/GenBank/DDBJ databases">
        <authorList>
            <person name="Meier V. D."/>
        </authorList>
    </citation>
    <scope>NUCLEOTIDE SEQUENCE</scope>
    <source>
        <strain evidence="1">AVDCRST_MAG94</strain>
    </source>
</reference>
<gene>
    <name evidence="1" type="ORF">AVDCRST_MAG94-2843</name>
</gene>
<dbReference type="PROSITE" id="PS51257">
    <property type="entry name" value="PROKAR_LIPOPROTEIN"/>
    <property type="match status" value="1"/>
</dbReference>
<sequence>MGSKIISMLPLQHDLHHTTPLAAYQLVYTTTSCGFAKKERATDCRLKREGLYKG</sequence>
<dbReference type="EMBL" id="CADCTY010001003">
    <property type="protein sequence ID" value="CAA9351841.1"/>
    <property type="molecule type" value="Genomic_DNA"/>
</dbReference>
<protein>
    <submittedName>
        <fullName evidence="1">Uncharacterized protein</fullName>
    </submittedName>
</protein>
<accession>A0A6J4M9G0</accession>
<dbReference type="AlphaFoldDB" id="A0A6J4M9G0"/>
<organism evidence="1">
    <name type="scientific">uncultured Leptolyngbya sp</name>
    <dbReference type="NCBI Taxonomy" id="332963"/>
    <lineage>
        <taxon>Bacteria</taxon>
        <taxon>Bacillati</taxon>
        <taxon>Cyanobacteriota</taxon>
        <taxon>Cyanophyceae</taxon>
        <taxon>Leptolyngbyales</taxon>
        <taxon>Leptolyngbyaceae</taxon>
        <taxon>Leptolyngbya group</taxon>
        <taxon>Leptolyngbya</taxon>
        <taxon>environmental samples</taxon>
    </lineage>
</organism>
<proteinExistence type="predicted"/>